<reference evidence="2" key="1">
    <citation type="submission" date="2017-05" db="EMBL/GenBank/DDBJ databases">
        <authorList>
            <person name="Rodrigo-Torres L."/>
            <person name="Arahal R. D."/>
            <person name="Lucena T."/>
        </authorList>
    </citation>
    <scope>NUCLEOTIDE SEQUENCE [LARGE SCALE GENOMIC DNA]</scope>
    <source>
        <strain evidence="2">CECT 8621</strain>
    </source>
</reference>
<gene>
    <name evidence="1" type="ORF">COL8621_01875</name>
</gene>
<evidence type="ECO:0000313" key="1">
    <source>
        <dbReference type="EMBL" id="SMX42032.1"/>
    </source>
</evidence>
<evidence type="ECO:0008006" key="3">
    <source>
        <dbReference type="Google" id="ProtNLM"/>
    </source>
</evidence>
<keyword evidence="2" id="KW-1185">Reference proteome</keyword>
<protein>
    <recommendedName>
        <fullName evidence="3">Phage tail protein</fullName>
    </recommendedName>
</protein>
<name>A0A238KIX8_9RHOB</name>
<dbReference type="Proteomes" id="UP000202922">
    <property type="component" value="Unassembled WGS sequence"/>
</dbReference>
<sequence length="217" mass="22534">MTELDGFDDQVVALEENLGKARDVAAEFDTELVKMRESVTLTNREVGTLSRAVGRGLRSAFDGLVFDGLKLSDAMKQVGESLANAAYSAAITPVQNHLGGLVATGIEGLVSAVVPFADGGSFTQGRVMPFATGGVVSGPTYFPMRGGTGLMGEAGPEAIMPLSRGSDGRLGVRSEGGARAVNITMNVSTPDVQGFRRSQSQIAAELGRALGRGQRNS</sequence>
<accession>A0A238KIX8</accession>
<dbReference type="EMBL" id="FXYE01000002">
    <property type="protein sequence ID" value="SMX42032.1"/>
    <property type="molecule type" value="Genomic_DNA"/>
</dbReference>
<proteinExistence type="predicted"/>
<dbReference type="AlphaFoldDB" id="A0A238KIX8"/>
<organism evidence="1 2">
    <name type="scientific">Actibacterium lipolyticum</name>
    <dbReference type="NCBI Taxonomy" id="1524263"/>
    <lineage>
        <taxon>Bacteria</taxon>
        <taxon>Pseudomonadati</taxon>
        <taxon>Pseudomonadota</taxon>
        <taxon>Alphaproteobacteria</taxon>
        <taxon>Rhodobacterales</taxon>
        <taxon>Roseobacteraceae</taxon>
        <taxon>Actibacterium</taxon>
    </lineage>
</organism>
<dbReference type="OrthoDB" id="8448547at2"/>
<evidence type="ECO:0000313" key="2">
    <source>
        <dbReference type="Proteomes" id="UP000202922"/>
    </source>
</evidence>
<dbReference type="RefSeq" id="WP_093967101.1">
    <property type="nucleotide sequence ID" value="NZ_FXYE01000002.1"/>
</dbReference>